<feature type="domain" description="FtsK" evidence="5">
    <location>
        <begin position="907"/>
        <end position="1099"/>
    </location>
</feature>
<evidence type="ECO:0000259" key="5">
    <source>
        <dbReference type="PROSITE" id="PS50901"/>
    </source>
</evidence>
<dbReference type="InterPro" id="IPR023837">
    <property type="entry name" value="EccCb-like_Actinobacteria"/>
</dbReference>
<dbReference type="SUPFAM" id="SSF52540">
    <property type="entry name" value="P-loop containing nucleoside triphosphate hydrolases"/>
    <property type="match status" value="4"/>
</dbReference>
<feature type="binding site" evidence="4">
    <location>
        <begin position="613"/>
        <end position="620"/>
    </location>
    <ligand>
        <name>ATP</name>
        <dbReference type="ChEBI" id="CHEBI:30616"/>
    </ligand>
</feature>
<comment type="caution">
    <text evidence="6">The sequence shown here is derived from an EMBL/GenBank/DDBJ whole genome shotgun (WGS) entry which is preliminary data.</text>
</comment>
<evidence type="ECO:0000256" key="1">
    <source>
        <dbReference type="ARBA" id="ARBA00022737"/>
    </source>
</evidence>
<dbReference type="InterPro" id="IPR011600">
    <property type="entry name" value="Pept_C14_caspase"/>
</dbReference>
<protein>
    <submittedName>
        <fullName evidence="6">Type VII secretion protein EccCb</fullName>
    </submittedName>
</protein>
<dbReference type="Gene3D" id="3.40.50.300">
    <property type="entry name" value="P-loop containing nucleotide triphosphate hydrolases"/>
    <property type="match status" value="4"/>
</dbReference>
<keyword evidence="1" id="KW-0677">Repeat</keyword>
<feature type="domain" description="FtsK" evidence="5">
    <location>
        <begin position="1194"/>
        <end position="1379"/>
    </location>
</feature>
<dbReference type="SMART" id="SM00382">
    <property type="entry name" value="AAA"/>
    <property type="match status" value="4"/>
</dbReference>
<dbReference type="InterPro" id="IPR050206">
    <property type="entry name" value="FtsK/SpoIIIE/SftA"/>
</dbReference>
<dbReference type="PANTHER" id="PTHR22683">
    <property type="entry name" value="SPORULATION PROTEIN RELATED"/>
    <property type="match status" value="1"/>
</dbReference>
<feature type="binding site" evidence="4">
    <location>
        <begin position="313"/>
        <end position="320"/>
    </location>
    <ligand>
        <name>ATP</name>
        <dbReference type="ChEBI" id="CHEBI:30616"/>
    </ligand>
</feature>
<dbReference type="PROSITE" id="PS50901">
    <property type="entry name" value="FTSK"/>
    <property type="match status" value="4"/>
</dbReference>
<dbReference type="EMBL" id="JABVED010000030">
    <property type="protein sequence ID" value="MBC6451424.1"/>
    <property type="molecule type" value="Genomic_DNA"/>
</dbReference>
<dbReference type="InterPro" id="IPR002543">
    <property type="entry name" value="FtsK_dom"/>
</dbReference>
<keyword evidence="7" id="KW-1185">Reference proteome</keyword>
<feature type="binding site" evidence="4">
    <location>
        <begin position="926"/>
        <end position="933"/>
    </location>
    <ligand>
        <name>ATP</name>
        <dbReference type="ChEBI" id="CHEBI:30616"/>
    </ligand>
</feature>
<dbReference type="SUPFAM" id="SSF52129">
    <property type="entry name" value="Caspase-like"/>
    <property type="match status" value="1"/>
</dbReference>
<dbReference type="InterPro" id="IPR029030">
    <property type="entry name" value="Caspase-like_dom_sf"/>
</dbReference>
<keyword evidence="3 4" id="KW-0067">ATP-binding</keyword>
<dbReference type="Gene3D" id="3.40.50.1460">
    <property type="match status" value="1"/>
</dbReference>
<feature type="domain" description="FtsK" evidence="5">
    <location>
        <begin position="590"/>
        <end position="790"/>
    </location>
</feature>
<feature type="domain" description="FtsK" evidence="5">
    <location>
        <begin position="295"/>
        <end position="485"/>
    </location>
</feature>
<evidence type="ECO:0000256" key="4">
    <source>
        <dbReference type="PROSITE-ProRule" id="PRU00289"/>
    </source>
</evidence>
<dbReference type="CDD" id="cd01127">
    <property type="entry name" value="TrwB_TraG_TraD_VirD4"/>
    <property type="match status" value="1"/>
</dbReference>
<gene>
    <name evidence="6" type="primary">eccCb</name>
    <name evidence="6" type="ORF">GPZ80_30115</name>
</gene>
<evidence type="ECO:0000313" key="7">
    <source>
        <dbReference type="Proteomes" id="UP000734823"/>
    </source>
</evidence>
<name>A0ABR7LFC0_9PSEU</name>
<dbReference type="Proteomes" id="UP000734823">
    <property type="component" value="Unassembled WGS sequence"/>
</dbReference>
<evidence type="ECO:0000256" key="3">
    <source>
        <dbReference type="ARBA" id="ARBA00022840"/>
    </source>
</evidence>
<sequence>MGERHALLVATARYADPKLRNLRAPVQETQLLAQLLLDPAIGEFDSAPVLLDNRKAVIEYEIERLFNDRSPDDLVLLYLSGHGFKNADNQLFFAANDTETNRPYSTAIPSVMVRQLLSECQSRNKAVLLDCCYSGMFSRGAVAKSTEGVDLDASLGMGTYVITATNELDLAYEDERVVFDRRQPYSRFTDALISGLTTGAAAPPGAEIITADDLYAYLYAELRKNTETERPQLPTRFNDAQGTIKIANARSRRLVVDESASSPQLADLIPAVREAAPTGMVVPIGQAHHMPGRADDVVRLDLAGHDGHIGIVGKIWSGKSALLHTLIAGLQFDRSADEVHFYCLDSGGQFSSLRAMPHVKEIVAPFDHAGIKAVLDRVEKTISTRDRLFRGAQIGHVGQFRELRRRGMLPAADNGDVFLVVDGWDQFAEEVPDLPAAVKKIAATGLSVGVHVLVTARHWAEIPQDIARLLRARIELCLDDPAESKIDPALAATLPDRAGWGLFNGRTFLAARTDPADTEAVLLAAAERLAGALTDEAPTTSVAPRPSGPPRLLPLLGMPDDPARFDLSQAWRPRAPQDRLCVPFAVDEAGIPVALDIKEAAMNGMGPHGLCIGATGSGKSELLRTIVLGLMATHSSTELNFVLVDFKGGATFLGLDKAPHVAATITNLAAETDLVNRLMEALTGELNRRQEQLRLAGNFANAREYGKAREHGAPLDPLPALFIVVDEFSELLSANPDFIDLFVMIGRIGRSLGIHLLLASQRLEEGRLRGLESHLSYRIVLRTFSAMESRTAIGVPDAYELPLTPGVGLMQVGNDPLRRFTAAYVSGHYGPADTDGPRPSELDVLVDQLVGQGPPAHEVWLPPLYEPSPLDHLLPPVVRSAERGLCASANGSLRLPVGLVDNPFAQRRDVLLADLAGAGGHVGVVGGPQSGKSTMLQTLILSTALTHTPQEAQFYCLDFGGGALSTVAGLPHVGDVATRLDRAKVRRTVSELTGLVRAREARFRELGIDSIADFRARKARGEPTGDPFGDVFLVIDGWTTVRNDFEELERQILDLAGRGLGYGVHVVVTANRWADIRPTLKDQLGTRFELRLGDPSESEVNRRVAVTVPTGRPGRGLTSDELHFLTALPRLDSGNSVHDVALGLRKAVAAVAEAWPGWTAPAIKLLPEQVDYHALRDDPVAGRLIPLGLDEDNLANVYLDFRRDAHFLAFADNESGKTNLLRTITRGITDRYSPKEAVILMVDFRRTMLGFVKEQHLIGYAVSANQLESMIKDVRASLAKRLPRSTLSHEELRNRSWWTGPELFIIVDDYDLVAAAGAVNPLQPLAEFLPQAVDVGLHLVVARRTGGAAKSLFDPIVGKLRELSTPGIVMSGSRDEGVLLGSVRPSALPPGRGTLVRRREGESLIQVAWTPEHSAAVSKG</sequence>
<proteinExistence type="predicted"/>
<dbReference type="NCBIfam" id="NF047832">
    <property type="entry name" value="caspase_w_EACC1"/>
    <property type="match status" value="1"/>
</dbReference>
<feature type="binding site" evidence="4">
    <location>
        <begin position="1211"/>
        <end position="1218"/>
    </location>
    <ligand>
        <name>ATP</name>
        <dbReference type="ChEBI" id="CHEBI:30616"/>
    </ligand>
</feature>
<dbReference type="PANTHER" id="PTHR22683:SF1">
    <property type="entry name" value="TYPE VII SECRETION SYSTEM PROTEIN ESSC"/>
    <property type="match status" value="1"/>
</dbReference>
<organism evidence="6 7">
    <name type="scientific">Actinokineospora xionganensis</name>
    <dbReference type="NCBI Taxonomy" id="2684470"/>
    <lineage>
        <taxon>Bacteria</taxon>
        <taxon>Bacillati</taxon>
        <taxon>Actinomycetota</taxon>
        <taxon>Actinomycetes</taxon>
        <taxon>Pseudonocardiales</taxon>
        <taxon>Pseudonocardiaceae</taxon>
        <taxon>Actinokineospora</taxon>
    </lineage>
</organism>
<dbReference type="Pfam" id="PF01580">
    <property type="entry name" value="FtsK_SpoIIIE"/>
    <property type="match status" value="3"/>
</dbReference>
<evidence type="ECO:0000256" key="2">
    <source>
        <dbReference type="ARBA" id="ARBA00022741"/>
    </source>
</evidence>
<reference evidence="6 7" key="1">
    <citation type="submission" date="2020-06" db="EMBL/GenBank/DDBJ databases">
        <title>Actinokineospora xiongansis sp. nov., isolated from soil of Baiyangdian.</title>
        <authorList>
            <person name="Zhang X."/>
        </authorList>
    </citation>
    <scope>NUCLEOTIDE SEQUENCE [LARGE SCALE GENOMIC DNA]</scope>
    <source>
        <strain evidence="6 7">HBU206404</strain>
    </source>
</reference>
<keyword evidence="2 4" id="KW-0547">Nucleotide-binding</keyword>
<dbReference type="Pfam" id="PF00656">
    <property type="entry name" value="Peptidase_C14"/>
    <property type="match status" value="1"/>
</dbReference>
<evidence type="ECO:0000313" key="6">
    <source>
        <dbReference type="EMBL" id="MBC6451424.1"/>
    </source>
</evidence>
<dbReference type="RefSeq" id="WP_187224499.1">
    <property type="nucleotide sequence ID" value="NZ_JABVED010000030.1"/>
</dbReference>
<dbReference type="NCBIfam" id="TIGR03925">
    <property type="entry name" value="T7SS_EccC_b"/>
    <property type="match status" value="1"/>
</dbReference>
<dbReference type="InterPro" id="IPR003593">
    <property type="entry name" value="AAA+_ATPase"/>
</dbReference>
<accession>A0ABR7LFC0</accession>
<dbReference type="InterPro" id="IPR027417">
    <property type="entry name" value="P-loop_NTPase"/>
</dbReference>